<keyword evidence="5 7" id="KW-0067">ATP-binding</keyword>
<keyword evidence="1 5" id="KW-0808">Transferase</keyword>
<accession>A0A7Y9ZFD4</accession>
<dbReference type="CDD" id="cd01428">
    <property type="entry name" value="ADK"/>
    <property type="match status" value="1"/>
</dbReference>
<feature type="binding site" evidence="5">
    <location>
        <position position="144"/>
    </location>
    <ligand>
        <name>AMP</name>
        <dbReference type="ChEBI" id="CHEBI:456215"/>
    </ligand>
</feature>
<dbReference type="RefSeq" id="WP_036549071.1">
    <property type="nucleotide sequence ID" value="NZ_JACBZM010000001.1"/>
</dbReference>
<dbReference type="HAMAP" id="MF_00235">
    <property type="entry name" value="Adenylate_kinase_Adk"/>
    <property type="match status" value="1"/>
</dbReference>
<dbReference type="EMBL" id="JACBZM010000001">
    <property type="protein sequence ID" value="NYI44407.1"/>
    <property type="molecule type" value="Genomic_DNA"/>
</dbReference>
<evidence type="ECO:0000256" key="6">
    <source>
        <dbReference type="RuleBase" id="RU003330"/>
    </source>
</evidence>
<evidence type="ECO:0000256" key="4">
    <source>
        <dbReference type="ARBA" id="ARBA00022777"/>
    </source>
</evidence>
<evidence type="ECO:0000256" key="1">
    <source>
        <dbReference type="ARBA" id="ARBA00022679"/>
    </source>
</evidence>
<comment type="subcellular location">
    <subcellularLocation>
        <location evidence="5 7">Cytoplasm</location>
    </subcellularLocation>
</comment>
<dbReference type="GO" id="GO:0044209">
    <property type="term" value="P:AMP salvage"/>
    <property type="evidence" value="ECO:0007669"/>
    <property type="project" value="UniProtKB-UniRule"/>
</dbReference>
<feature type="region of interest" description="NMP" evidence="5">
    <location>
        <begin position="30"/>
        <end position="59"/>
    </location>
</feature>
<dbReference type="EC" id="2.7.4.3" evidence="5 7"/>
<dbReference type="NCBIfam" id="NF001381">
    <property type="entry name" value="PRK00279.1-3"/>
    <property type="match status" value="1"/>
</dbReference>
<name>A0A7Y9ZFD4_9ACTN</name>
<evidence type="ECO:0000313" key="9">
    <source>
        <dbReference type="Proteomes" id="UP000562045"/>
    </source>
</evidence>
<comment type="caution">
    <text evidence="5">Lacks conserved residue(s) required for the propagation of feature annotation.</text>
</comment>
<dbReference type="GO" id="GO:0005737">
    <property type="term" value="C:cytoplasm"/>
    <property type="evidence" value="ECO:0007669"/>
    <property type="project" value="UniProtKB-SubCell"/>
</dbReference>
<evidence type="ECO:0000256" key="3">
    <source>
        <dbReference type="ARBA" id="ARBA00022741"/>
    </source>
</evidence>
<comment type="domain">
    <text evidence="5">Consists of three domains, a large central CORE domain and two small peripheral domains, NMPbind and LID, which undergo movements during catalysis. The LID domain closes over the site of phosphoryl transfer upon ATP binding. Assembling and dissambling the active center during each catalytic cycle provides an effective means to prevent ATP hydrolysis.</text>
</comment>
<keyword evidence="2 5" id="KW-0545">Nucleotide biosynthesis</keyword>
<evidence type="ECO:0000256" key="2">
    <source>
        <dbReference type="ARBA" id="ARBA00022727"/>
    </source>
</evidence>
<feature type="binding site" evidence="5">
    <location>
        <position position="36"/>
    </location>
    <ligand>
        <name>AMP</name>
        <dbReference type="ChEBI" id="CHEBI:456215"/>
    </ligand>
</feature>
<comment type="pathway">
    <text evidence="5">Purine metabolism; AMP biosynthesis via salvage pathway; AMP from ADP: step 1/1.</text>
</comment>
<feature type="binding site" evidence="5">
    <location>
        <position position="127"/>
    </location>
    <ligand>
        <name>ATP</name>
        <dbReference type="ChEBI" id="CHEBI:30616"/>
    </ligand>
</feature>
<feature type="binding site" evidence="5">
    <location>
        <position position="31"/>
    </location>
    <ligand>
        <name>AMP</name>
        <dbReference type="ChEBI" id="CHEBI:456215"/>
    </ligand>
</feature>
<dbReference type="PROSITE" id="PS00113">
    <property type="entry name" value="ADENYLATE_KINASE"/>
    <property type="match status" value="1"/>
</dbReference>
<feature type="binding site" evidence="5">
    <location>
        <begin position="10"/>
        <end position="15"/>
    </location>
    <ligand>
        <name>ATP</name>
        <dbReference type="ChEBI" id="CHEBI:30616"/>
    </ligand>
</feature>
<dbReference type="InterPro" id="IPR000850">
    <property type="entry name" value="Adenylat/UMP-CMP_kin"/>
</dbReference>
<dbReference type="Pfam" id="PF00406">
    <property type="entry name" value="ADK"/>
    <property type="match status" value="1"/>
</dbReference>
<keyword evidence="3 5" id="KW-0547">Nucleotide-binding</keyword>
<comment type="function">
    <text evidence="5">Catalyzes the reversible transfer of the terminal phosphate group between ATP and AMP. Plays an important role in cellular energy homeostasis and in adenine nucleotide metabolism.</text>
</comment>
<keyword evidence="4 5" id="KW-0418">Kinase</keyword>
<comment type="caution">
    <text evidence="8">The sequence shown here is derived from an EMBL/GenBank/DDBJ whole genome shotgun (WGS) entry which is preliminary data.</text>
</comment>
<gene>
    <name evidence="5" type="primary">adk</name>
    <name evidence="8" type="ORF">BJ993_001487</name>
</gene>
<dbReference type="AlphaFoldDB" id="A0A7Y9ZFD4"/>
<feature type="binding site" evidence="5">
    <location>
        <position position="92"/>
    </location>
    <ligand>
        <name>AMP</name>
        <dbReference type="ChEBI" id="CHEBI:456215"/>
    </ligand>
</feature>
<dbReference type="NCBIfam" id="NF011104">
    <property type="entry name" value="PRK14531.1"/>
    <property type="match status" value="1"/>
</dbReference>
<dbReference type="SUPFAM" id="SSF52540">
    <property type="entry name" value="P-loop containing nucleoside triphosphate hydrolases"/>
    <property type="match status" value="1"/>
</dbReference>
<dbReference type="NCBIfam" id="NF011105">
    <property type="entry name" value="PRK14532.1"/>
    <property type="match status" value="1"/>
</dbReference>
<dbReference type="UniPathway" id="UPA00588">
    <property type="reaction ID" value="UER00649"/>
</dbReference>
<dbReference type="PRINTS" id="PR00094">
    <property type="entry name" value="ADENYLTKNASE"/>
</dbReference>
<dbReference type="InterPro" id="IPR027417">
    <property type="entry name" value="P-loop_NTPase"/>
</dbReference>
<dbReference type="NCBIfam" id="NF011100">
    <property type="entry name" value="PRK14527.1"/>
    <property type="match status" value="1"/>
</dbReference>
<comment type="similarity">
    <text evidence="5 6">Belongs to the adenylate kinase family.</text>
</comment>
<protein>
    <recommendedName>
        <fullName evidence="5 7">Adenylate kinase</fullName>
        <shortName evidence="5">AK</shortName>
        <ecNumber evidence="5 7">2.7.4.3</ecNumber>
    </recommendedName>
    <alternativeName>
        <fullName evidence="5">ATP-AMP transphosphorylase</fullName>
    </alternativeName>
    <alternativeName>
        <fullName evidence="5">ATP:AMP phosphotransferase</fullName>
    </alternativeName>
    <alternativeName>
        <fullName evidence="5">Adenylate monophosphate kinase</fullName>
    </alternativeName>
</protein>
<evidence type="ECO:0000256" key="5">
    <source>
        <dbReference type="HAMAP-Rule" id="MF_00235"/>
    </source>
</evidence>
<feature type="binding site" evidence="5">
    <location>
        <position position="133"/>
    </location>
    <ligand>
        <name>AMP</name>
        <dbReference type="ChEBI" id="CHEBI:456215"/>
    </ligand>
</feature>
<dbReference type="InterPro" id="IPR033690">
    <property type="entry name" value="Adenylat_kinase_CS"/>
</dbReference>
<evidence type="ECO:0000313" key="8">
    <source>
        <dbReference type="EMBL" id="NYI44407.1"/>
    </source>
</evidence>
<dbReference type="Proteomes" id="UP000562045">
    <property type="component" value="Unassembled WGS sequence"/>
</dbReference>
<dbReference type="PANTHER" id="PTHR23359">
    <property type="entry name" value="NUCLEOTIDE KINASE"/>
    <property type="match status" value="1"/>
</dbReference>
<dbReference type="GO" id="GO:0005524">
    <property type="term" value="F:ATP binding"/>
    <property type="evidence" value="ECO:0007669"/>
    <property type="project" value="UniProtKB-UniRule"/>
</dbReference>
<comment type="subunit">
    <text evidence="5 7">Monomer.</text>
</comment>
<sequence length="196" mass="20489">MRLLLMGPPGAGKGTQSAALAARYGIPAIATGDIFRSQVAERTPLGVTAQGYMDRGEYVPDEVTNAMVAVRLGAADCASGFLLDGYPRTAEQVVELDAMLAASGASLDAVVVLAVDTEELVERLVRRAGLEGRTDDTEPVIRRRQEVYAEQTAPLVALYAARGLVREVDGTGTVVDIAARIDAALGAQSTIEASVS</sequence>
<keyword evidence="5" id="KW-0963">Cytoplasm</keyword>
<proteinExistence type="inferred from homology"/>
<organism evidence="8 9">
    <name type="scientific">Nocardioides aromaticivorans</name>
    <dbReference type="NCBI Taxonomy" id="200618"/>
    <lineage>
        <taxon>Bacteria</taxon>
        <taxon>Bacillati</taxon>
        <taxon>Actinomycetota</taxon>
        <taxon>Actinomycetes</taxon>
        <taxon>Propionibacteriales</taxon>
        <taxon>Nocardioidaceae</taxon>
        <taxon>Nocardioides</taxon>
    </lineage>
</organism>
<dbReference type="GO" id="GO:0004017">
    <property type="term" value="F:AMP kinase activity"/>
    <property type="evidence" value="ECO:0007669"/>
    <property type="project" value="UniProtKB-UniRule"/>
</dbReference>
<feature type="binding site" evidence="5">
    <location>
        <position position="172"/>
    </location>
    <ligand>
        <name>ATP</name>
        <dbReference type="ChEBI" id="CHEBI:30616"/>
    </ligand>
</feature>
<dbReference type="Gene3D" id="3.40.50.300">
    <property type="entry name" value="P-loop containing nucleotide triphosphate hydrolases"/>
    <property type="match status" value="1"/>
</dbReference>
<comment type="catalytic activity">
    <reaction evidence="5 7">
        <text>AMP + ATP = 2 ADP</text>
        <dbReference type="Rhea" id="RHEA:12973"/>
        <dbReference type="ChEBI" id="CHEBI:30616"/>
        <dbReference type="ChEBI" id="CHEBI:456215"/>
        <dbReference type="ChEBI" id="CHEBI:456216"/>
        <dbReference type="EC" id="2.7.4.3"/>
    </reaction>
</comment>
<feature type="binding site" evidence="5">
    <location>
        <begin position="57"/>
        <end position="59"/>
    </location>
    <ligand>
        <name>AMP</name>
        <dbReference type="ChEBI" id="CHEBI:456215"/>
    </ligand>
</feature>
<feature type="binding site" evidence="5">
    <location>
        <begin position="85"/>
        <end position="88"/>
    </location>
    <ligand>
        <name>AMP</name>
        <dbReference type="ChEBI" id="CHEBI:456215"/>
    </ligand>
</feature>
<reference evidence="8 9" key="1">
    <citation type="submission" date="2020-07" db="EMBL/GenBank/DDBJ databases">
        <title>Sequencing the genomes of 1000 actinobacteria strains.</title>
        <authorList>
            <person name="Klenk H.-P."/>
        </authorList>
    </citation>
    <scope>NUCLEOTIDE SEQUENCE [LARGE SCALE GENOMIC DNA]</scope>
    <source>
        <strain evidence="8 9">DSM 15131</strain>
    </source>
</reference>
<evidence type="ECO:0000256" key="7">
    <source>
        <dbReference type="RuleBase" id="RU003331"/>
    </source>
</evidence>